<dbReference type="Proteomes" id="UP000002640">
    <property type="component" value="Unassembled WGS sequence"/>
</dbReference>
<evidence type="ECO:0000313" key="2">
    <source>
        <dbReference type="EMBL" id="EGZ17012.1"/>
    </source>
</evidence>
<dbReference type="KEGG" id="psoj:PHYSODRAFT_259001"/>
<feature type="compositionally biased region" description="Basic and acidic residues" evidence="1">
    <location>
        <begin position="17"/>
        <end position="40"/>
    </location>
</feature>
<dbReference type="EMBL" id="JH159154">
    <property type="protein sequence ID" value="EGZ17012.1"/>
    <property type="molecule type" value="Genomic_DNA"/>
</dbReference>
<accession>G4ZFC3</accession>
<organism evidence="2 3">
    <name type="scientific">Phytophthora sojae (strain P6497)</name>
    <name type="common">Soybean stem and root rot agent</name>
    <name type="synonym">Phytophthora megasperma f. sp. glycines</name>
    <dbReference type="NCBI Taxonomy" id="1094619"/>
    <lineage>
        <taxon>Eukaryota</taxon>
        <taxon>Sar</taxon>
        <taxon>Stramenopiles</taxon>
        <taxon>Oomycota</taxon>
        <taxon>Peronosporomycetes</taxon>
        <taxon>Peronosporales</taxon>
        <taxon>Peronosporaceae</taxon>
        <taxon>Phytophthora</taxon>
    </lineage>
</organism>
<dbReference type="GeneID" id="20639027"/>
<sequence length="219" mass="24680">EGQAQAEGAGRGTPCQRRPDDGGGADGPRHDEAGEEERQQQRVCQEATQDGQERWSMREVPHRDAGGRRCNVPVVQEEGESRARRQEGPGKVRVVQQAEAASGRHAYCQAMQEEPVRREEGPLLVFQMPRLQSRQQCQHEEVQTRHVQHGLGRGHQPQLFLLQSARLDVALPAGHYIRVDVQVQLRRPLGQLRLRVRDDHHLPPALDALAALHQPHQEI</sequence>
<dbReference type="AlphaFoldDB" id="G4ZFC3"/>
<feature type="non-terminal residue" evidence="2">
    <location>
        <position position="1"/>
    </location>
</feature>
<proteinExistence type="predicted"/>
<dbReference type="InParanoid" id="G4ZFC3"/>
<evidence type="ECO:0000256" key="1">
    <source>
        <dbReference type="SAM" id="MobiDB-lite"/>
    </source>
</evidence>
<feature type="non-terminal residue" evidence="2">
    <location>
        <position position="219"/>
    </location>
</feature>
<evidence type="ECO:0000313" key="3">
    <source>
        <dbReference type="Proteomes" id="UP000002640"/>
    </source>
</evidence>
<reference evidence="2 3" key="1">
    <citation type="journal article" date="2006" name="Science">
        <title>Phytophthora genome sequences uncover evolutionary origins and mechanisms of pathogenesis.</title>
        <authorList>
            <person name="Tyler B.M."/>
            <person name="Tripathy S."/>
            <person name="Zhang X."/>
            <person name="Dehal P."/>
            <person name="Jiang R.H."/>
            <person name="Aerts A."/>
            <person name="Arredondo F.D."/>
            <person name="Baxter L."/>
            <person name="Bensasson D."/>
            <person name="Beynon J.L."/>
            <person name="Chapman J."/>
            <person name="Damasceno C.M."/>
            <person name="Dorrance A.E."/>
            <person name="Dou D."/>
            <person name="Dickerman A.W."/>
            <person name="Dubchak I.L."/>
            <person name="Garbelotto M."/>
            <person name="Gijzen M."/>
            <person name="Gordon S.G."/>
            <person name="Govers F."/>
            <person name="Grunwald N.J."/>
            <person name="Huang W."/>
            <person name="Ivors K.L."/>
            <person name="Jones R.W."/>
            <person name="Kamoun S."/>
            <person name="Krampis K."/>
            <person name="Lamour K.H."/>
            <person name="Lee M.K."/>
            <person name="McDonald W.H."/>
            <person name="Medina M."/>
            <person name="Meijer H.J."/>
            <person name="Nordberg E.K."/>
            <person name="Maclean D.J."/>
            <person name="Ospina-Giraldo M.D."/>
            <person name="Morris P.F."/>
            <person name="Phuntumart V."/>
            <person name="Putnam N.H."/>
            <person name="Rash S."/>
            <person name="Rose J.K."/>
            <person name="Sakihama Y."/>
            <person name="Salamov A.A."/>
            <person name="Savidor A."/>
            <person name="Scheuring C.F."/>
            <person name="Smith B.M."/>
            <person name="Sobral B.W."/>
            <person name="Terry A."/>
            <person name="Torto-Alalibo T.A."/>
            <person name="Win J."/>
            <person name="Xu Z."/>
            <person name="Zhang H."/>
            <person name="Grigoriev I.V."/>
            <person name="Rokhsar D.S."/>
            <person name="Boore J.L."/>
        </authorList>
    </citation>
    <scope>NUCLEOTIDE SEQUENCE [LARGE SCALE GENOMIC DNA]</scope>
    <source>
        <strain evidence="2 3">P6497</strain>
    </source>
</reference>
<keyword evidence="3" id="KW-1185">Reference proteome</keyword>
<feature type="compositionally biased region" description="Basic and acidic residues" evidence="1">
    <location>
        <begin position="79"/>
        <end position="90"/>
    </location>
</feature>
<name>G4ZFC3_PHYSP</name>
<protein>
    <submittedName>
        <fullName evidence="2">Uncharacterized protein</fullName>
    </submittedName>
</protein>
<gene>
    <name evidence="2" type="ORF">PHYSODRAFT_259001</name>
</gene>
<feature type="region of interest" description="Disordered" evidence="1">
    <location>
        <begin position="1"/>
        <end position="92"/>
    </location>
</feature>
<feature type="compositionally biased region" description="Basic and acidic residues" evidence="1">
    <location>
        <begin position="51"/>
        <end position="67"/>
    </location>
</feature>
<dbReference type="RefSeq" id="XP_009526070.1">
    <property type="nucleotide sequence ID" value="XM_009527775.1"/>
</dbReference>